<proteinExistence type="predicted"/>
<sequence>MLEMDYDVTPLSVRIARVIVSAHLRLWGMEKLVDTGALVVSELLTNVLNHTRPDRDGRRSALITVTRTPDGVALCVHDEDPSLPQRRCAGDEDEDGRGLQLVSVIADQFGASRTPSGGKDVWLTLLSPREPKAMP</sequence>
<keyword evidence="4" id="KW-0067">ATP-binding</keyword>
<reference evidence="4 5" key="1">
    <citation type="submission" date="2024-10" db="EMBL/GenBank/DDBJ databases">
        <title>The Natural Products Discovery Center: Release of the First 8490 Sequenced Strains for Exploring Actinobacteria Biosynthetic Diversity.</title>
        <authorList>
            <person name="Kalkreuter E."/>
            <person name="Kautsar S.A."/>
            <person name="Yang D."/>
            <person name="Bader C.D."/>
            <person name="Teijaro C.N."/>
            <person name="Fluegel L."/>
            <person name="Davis C.M."/>
            <person name="Simpson J.R."/>
            <person name="Lauterbach L."/>
            <person name="Steele A.D."/>
            <person name="Gui C."/>
            <person name="Meng S."/>
            <person name="Li G."/>
            <person name="Viehrig K."/>
            <person name="Ye F."/>
            <person name="Su P."/>
            <person name="Kiefer A.F."/>
            <person name="Nichols A."/>
            <person name="Cepeda A.J."/>
            <person name="Yan W."/>
            <person name="Fan B."/>
            <person name="Jiang Y."/>
            <person name="Adhikari A."/>
            <person name="Zheng C.-J."/>
            <person name="Schuster L."/>
            <person name="Cowan T.M."/>
            <person name="Smanski M.J."/>
            <person name="Chevrette M.G."/>
            <person name="De Carvalho L.P.S."/>
            <person name="Shen B."/>
        </authorList>
    </citation>
    <scope>NUCLEOTIDE SEQUENCE [LARGE SCALE GENOMIC DNA]</scope>
    <source>
        <strain evidence="4 5">NPDC048320</strain>
    </source>
</reference>
<protein>
    <submittedName>
        <fullName evidence="4">ATP-binding protein</fullName>
    </submittedName>
</protein>
<evidence type="ECO:0000313" key="4">
    <source>
        <dbReference type="EMBL" id="MFG3012249.1"/>
    </source>
</evidence>
<gene>
    <name evidence="4" type="ORF">ACGFZB_17675</name>
</gene>
<keyword evidence="4" id="KW-0547">Nucleotide-binding</keyword>
<dbReference type="Pfam" id="PF13581">
    <property type="entry name" value="HATPase_c_2"/>
    <property type="match status" value="1"/>
</dbReference>
<dbReference type="InterPro" id="IPR050267">
    <property type="entry name" value="Anti-sigma-factor_SerPK"/>
</dbReference>
<evidence type="ECO:0000256" key="2">
    <source>
        <dbReference type="SAM" id="MobiDB-lite"/>
    </source>
</evidence>
<dbReference type="Gene3D" id="3.30.565.10">
    <property type="entry name" value="Histidine kinase-like ATPase, C-terminal domain"/>
    <property type="match status" value="1"/>
</dbReference>
<organism evidence="4 5">
    <name type="scientific">Streptomyces cinerochromogenes</name>
    <dbReference type="NCBI Taxonomy" id="66422"/>
    <lineage>
        <taxon>Bacteria</taxon>
        <taxon>Bacillati</taxon>
        <taxon>Actinomycetota</taxon>
        <taxon>Actinomycetes</taxon>
        <taxon>Kitasatosporales</taxon>
        <taxon>Streptomycetaceae</taxon>
        <taxon>Streptomyces</taxon>
    </lineage>
</organism>
<dbReference type="CDD" id="cd16936">
    <property type="entry name" value="HATPase_RsbW-like"/>
    <property type="match status" value="1"/>
</dbReference>
<name>A0ABW7B4Z4_9ACTN</name>
<evidence type="ECO:0000259" key="3">
    <source>
        <dbReference type="Pfam" id="PF13581"/>
    </source>
</evidence>
<keyword evidence="1" id="KW-0808">Transferase</keyword>
<dbReference type="PANTHER" id="PTHR35526:SF3">
    <property type="entry name" value="ANTI-SIGMA-F FACTOR RSBW"/>
    <property type="match status" value="1"/>
</dbReference>
<accession>A0ABW7B4Z4</accession>
<dbReference type="GO" id="GO:0005524">
    <property type="term" value="F:ATP binding"/>
    <property type="evidence" value="ECO:0007669"/>
    <property type="project" value="UniProtKB-KW"/>
</dbReference>
<dbReference type="InterPro" id="IPR036890">
    <property type="entry name" value="HATPase_C_sf"/>
</dbReference>
<dbReference type="RefSeq" id="WP_392818258.1">
    <property type="nucleotide sequence ID" value="NZ_JBICYV010000008.1"/>
</dbReference>
<keyword evidence="1" id="KW-0723">Serine/threonine-protein kinase</keyword>
<dbReference type="InterPro" id="IPR003594">
    <property type="entry name" value="HATPase_dom"/>
</dbReference>
<evidence type="ECO:0000256" key="1">
    <source>
        <dbReference type="ARBA" id="ARBA00022527"/>
    </source>
</evidence>
<dbReference type="EMBL" id="JBICYV010000008">
    <property type="protein sequence ID" value="MFG3012249.1"/>
    <property type="molecule type" value="Genomic_DNA"/>
</dbReference>
<keyword evidence="1" id="KW-0418">Kinase</keyword>
<feature type="region of interest" description="Disordered" evidence="2">
    <location>
        <begin position="112"/>
        <end position="135"/>
    </location>
</feature>
<keyword evidence="5" id="KW-1185">Reference proteome</keyword>
<feature type="domain" description="Histidine kinase/HSP90-like ATPase" evidence="3">
    <location>
        <begin position="10"/>
        <end position="124"/>
    </location>
</feature>
<dbReference type="Proteomes" id="UP001604267">
    <property type="component" value="Unassembled WGS sequence"/>
</dbReference>
<dbReference type="PANTHER" id="PTHR35526">
    <property type="entry name" value="ANTI-SIGMA-F FACTOR RSBW-RELATED"/>
    <property type="match status" value="1"/>
</dbReference>
<dbReference type="SUPFAM" id="SSF55874">
    <property type="entry name" value="ATPase domain of HSP90 chaperone/DNA topoisomerase II/histidine kinase"/>
    <property type="match status" value="1"/>
</dbReference>
<comment type="caution">
    <text evidence="4">The sequence shown here is derived from an EMBL/GenBank/DDBJ whole genome shotgun (WGS) entry which is preliminary data.</text>
</comment>
<evidence type="ECO:0000313" key="5">
    <source>
        <dbReference type="Proteomes" id="UP001604267"/>
    </source>
</evidence>